<dbReference type="Proteomes" id="UP000008370">
    <property type="component" value="Unassembled WGS sequence"/>
</dbReference>
<dbReference type="InParanoid" id="K5VL54"/>
<accession>K5VL54</accession>
<dbReference type="GeneID" id="18918343"/>
<name>K5VL54_PHACS</name>
<protein>
    <submittedName>
        <fullName evidence="1">Uncharacterized protein</fullName>
    </submittedName>
</protein>
<dbReference type="HOGENOM" id="CLU_1496756_0_0_1"/>
<organism evidence="1 2">
    <name type="scientific">Phanerochaete carnosa (strain HHB-10118-sp)</name>
    <name type="common">White-rot fungus</name>
    <name type="synonym">Peniophora carnosa</name>
    <dbReference type="NCBI Taxonomy" id="650164"/>
    <lineage>
        <taxon>Eukaryota</taxon>
        <taxon>Fungi</taxon>
        <taxon>Dikarya</taxon>
        <taxon>Basidiomycota</taxon>
        <taxon>Agaricomycotina</taxon>
        <taxon>Agaricomycetes</taxon>
        <taxon>Polyporales</taxon>
        <taxon>Phanerochaetaceae</taxon>
        <taxon>Phanerochaete</taxon>
    </lineage>
</organism>
<keyword evidence="2" id="KW-1185">Reference proteome</keyword>
<evidence type="ECO:0000313" key="1">
    <source>
        <dbReference type="EMBL" id="EKM52153.1"/>
    </source>
</evidence>
<proteinExistence type="predicted"/>
<dbReference type="AlphaFoldDB" id="K5VL54"/>
<evidence type="ECO:0000313" key="2">
    <source>
        <dbReference type="Proteomes" id="UP000008370"/>
    </source>
</evidence>
<dbReference type="KEGG" id="pco:PHACADRAFT_262665"/>
<sequence length="180" mass="19079">MAGRDSLSRTEISSLIGNSREGTASNVTFLSADDGERVLSRSTPLRKACSSLSRLTSGDTALASTLVFDLASDLLDCSAATFWVSFFGACHLGSGTALVPSEIRRLVQFMHGKDSLKRTCFNSSGKYTSAVVCAPCSAGKFFCSAVTFTYCKGRLSVLLSLAVPTLQPRTTRLALCDGHS</sequence>
<dbReference type="RefSeq" id="XP_007399932.1">
    <property type="nucleotide sequence ID" value="XM_007399870.1"/>
</dbReference>
<dbReference type="EMBL" id="JH930476">
    <property type="protein sequence ID" value="EKM52153.1"/>
    <property type="molecule type" value="Genomic_DNA"/>
</dbReference>
<gene>
    <name evidence="1" type="ORF">PHACADRAFT_262665</name>
</gene>
<reference evidence="1 2" key="1">
    <citation type="journal article" date="2012" name="BMC Genomics">
        <title>Comparative genomics of the white-rot fungi, Phanerochaete carnosa and P. chrysosporium, to elucidate the genetic basis of the distinct wood types they colonize.</title>
        <authorList>
            <person name="Suzuki H."/>
            <person name="MacDonald J."/>
            <person name="Syed K."/>
            <person name="Salamov A."/>
            <person name="Hori C."/>
            <person name="Aerts A."/>
            <person name="Henrissat B."/>
            <person name="Wiebenga A."/>
            <person name="vanKuyk P.A."/>
            <person name="Barry K."/>
            <person name="Lindquist E."/>
            <person name="LaButti K."/>
            <person name="Lapidus A."/>
            <person name="Lucas S."/>
            <person name="Coutinho P."/>
            <person name="Gong Y."/>
            <person name="Samejima M."/>
            <person name="Mahadevan R."/>
            <person name="Abou-Zaid M."/>
            <person name="de Vries R.P."/>
            <person name="Igarashi K."/>
            <person name="Yadav J.S."/>
            <person name="Grigoriev I.V."/>
            <person name="Master E.R."/>
        </authorList>
    </citation>
    <scope>NUCLEOTIDE SEQUENCE [LARGE SCALE GENOMIC DNA]</scope>
    <source>
        <strain evidence="1 2">HHB-10118-sp</strain>
    </source>
</reference>